<dbReference type="InterPro" id="IPR011527">
    <property type="entry name" value="ABC1_TM_dom"/>
</dbReference>
<dbReference type="Gene3D" id="3.40.50.300">
    <property type="entry name" value="P-loop containing nucleotide triphosphate hydrolases"/>
    <property type="match status" value="1"/>
</dbReference>
<keyword evidence="7 8" id="KW-0472">Membrane</keyword>
<evidence type="ECO:0000256" key="6">
    <source>
        <dbReference type="ARBA" id="ARBA00022989"/>
    </source>
</evidence>
<keyword evidence="4" id="KW-0547">Nucleotide-binding</keyword>
<dbReference type="PANTHER" id="PTHR43394">
    <property type="entry name" value="ATP-DEPENDENT PERMEASE MDL1, MITOCHONDRIAL"/>
    <property type="match status" value="1"/>
</dbReference>
<evidence type="ECO:0000259" key="9">
    <source>
        <dbReference type="PROSITE" id="PS50893"/>
    </source>
</evidence>
<dbReference type="PANTHER" id="PTHR43394:SF1">
    <property type="entry name" value="ATP-BINDING CASSETTE SUB-FAMILY B MEMBER 10, MITOCHONDRIAL"/>
    <property type="match status" value="1"/>
</dbReference>
<evidence type="ECO:0000256" key="8">
    <source>
        <dbReference type="SAM" id="Phobius"/>
    </source>
</evidence>
<keyword evidence="2" id="KW-0813">Transport</keyword>
<reference evidence="11" key="1">
    <citation type="submission" date="2018-06" db="EMBL/GenBank/DDBJ databases">
        <authorList>
            <person name="Zhirakovskaya E."/>
        </authorList>
    </citation>
    <scope>NUCLEOTIDE SEQUENCE</scope>
</reference>
<dbReference type="GO" id="GO:0016020">
    <property type="term" value="C:membrane"/>
    <property type="evidence" value="ECO:0007669"/>
    <property type="project" value="UniProtKB-SubCell"/>
</dbReference>
<dbReference type="Gene3D" id="1.20.1560.10">
    <property type="entry name" value="ABC transporter type 1, transmembrane domain"/>
    <property type="match status" value="1"/>
</dbReference>
<dbReference type="GO" id="GO:0015421">
    <property type="term" value="F:ABC-type oligopeptide transporter activity"/>
    <property type="evidence" value="ECO:0007669"/>
    <property type="project" value="TreeGrafter"/>
</dbReference>
<feature type="domain" description="ABC transmembrane type-1" evidence="10">
    <location>
        <begin position="20"/>
        <end position="321"/>
    </location>
</feature>
<dbReference type="PROSITE" id="PS00211">
    <property type="entry name" value="ABC_TRANSPORTER_1"/>
    <property type="match status" value="1"/>
</dbReference>
<gene>
    <name evidence="11" type="ORF">MNBD_DELTA01-415</name>
</gene>
<comment type="subcellular location">
    <subcellularLocation>
        <location evidence="1">Membrane</location>
        <topology evidence="1">Multi-pass membrane protein</topology>
    </subcellularLocation>
</comment>
<feature type="transmembrane region" description="Helical" evidence="8">
    <location>
        <begin position="74"/>
        <end position="92"/>
    </location>
</feature>
<dbReference type="AlphaFoldDB" id="A0A3B0R7Q5"/>
<sequence>MKIYFRLLKYIRPYSAKLCAAIICMLLFALTNGALAYLLGPALKTIFNSASGNEAAGANSLIPFDIITVSPENMTFVIPVAIIILAFIKGFSSYGNTYYMGFIGQRVIADVRMSLYSHILRLPLGYFTKNPTGTLTSKLTSDVNMLQKTTASALTHALKQGFSMIILIAVILSLDWQLAILAFIVFPIAVYPAIRLGRTMKRASKKGQMTMGSMTSLLYEAISGIRIVKAFSMENYETDKFSKENETFTRYMIKTVKVRGISTPLMETLGAVGFALTILYATYRISSGTLKPEDFISFFAATLMLYQPLKALNGVHLNIQQGIASAQRIFDVIDTPTEFELSLSNNTTPQKTLTGINESVEIRNLSFSYEERRIINDLSLLVKKGEKIALVGSSGAGKTTLVNLIPRFYDPCSGAVLIDGTDIKDITIKSLREQISVVSQDIILFNDTIRNNIAYGREEKSMEIVTGAAQAANAHSFIQRLPKGYDTVIGERGITLSGGERQRISIARAILKNAPLLIMDEATSSLDAESEFEVQKGLDNLMTGRTTFVIAHRLSTVKNADKIVVLSGGKIIETGRHEELLGHEGEYARLYNLQFRTTSQDKNGEDIA</sequence>
<feature type="transmembrane region" description="Helical" evidence="8">
    <location>
        <begin position="178"/>
        <end position="196"/>
    </location>
</feature>
<keyword evidence="5 11" id="KW-0067">ATP-binding</keyword>
<dbReference type="SUPFAM" id="SSF90123">
    <property type="entry name" value="ABC transporter transmembrane region"/>
    <property type="match status" value="1"/>
</dbReference>
<dbReference type="EMBL" id="UOEA01000080">
    <property type="protein sequence ID" value="VAV85056.1"/>
    <property type="molecule type" value="Genomic_DNA"/>
</dbReference>
<dbReference type="Pfam" id="PF00664">
    <property type="entry name" value="ABC_membrane"/>
    <property type="match status" value="1"/>
</dbReference>
<dbReference type="InterPro" id="IPR027417">
    <property type="entry name" value="P-loop_NTPase"/>
</dbReference>
<accession>A0A3B0R7Q5</accession>
<dbReference type="GO" id="GO:0005524">
    <property type="term" value="F:ATP binding"/>
    <property type="evidence" value="ECO:0007669"/>
    <property type="project" value="UniProtKB-KW"/>
</dbReference>
<evidence type="ECO:0000259" key="10">
    <source>
        <dbReference type="PROSITE" id="PS50929"/>
    </source>
</evidence>
<name>A0A3B0R7Q5_9ZZZZ</name>
<proteinExistence type="predicted"/>
<dbReference type="PROSITE" id="PS50929">
    <property type="entry name" value="ABC_TM1F"/>
    <property type="match status" value="1"/>
</dbReference>
<keyword evidence="6 8" id="KW-1133">Transmembrane helix</keyword>
<evidence type="ECO:0000256" key="4">
    <source>
        <dbReference type="ARBA" id="ARBA00022741"/>
    </source>
</evidence>
<dbReference type="GO" id="GO:0016887">
    <property type="term" value="F:ATP hydrolysis activity"/>
    <property type="evidence" value="ECO:0007669"/>
    <property type="project" value="InterPro"/>
</dbReference>
<dbReference type="FunFam" id="3.40.50.300:FF:000287">
    <property type="entry name" value="Multidrug ABC transporter ATP-binding protein"/>
    <property type="match status" value="1"/>
</dbReference>
<evidence type="ECO:0000256" key="2">
    <source>
        <dbReference type="ARBA" id="ARBA00022448"/>
    </source>
</evidence>
<dbReference type="SUPFAM" id="SSF52540">
    <property type="entry name" value="P-loop containing nucleoside triphosphate hydrolases"/>
    <property type="match status" value="1"/>
</dbReference>
<evidence type="ECO:0000256" key="1">
    <source>
        <dbReference type="ARBA" id="ARBA00004141"/>
    </source>
</evidence>
<evidence type="ECO:0000256" key="7">
    <source>
        <dbReference type="ARBA" id="ARBA00023136"/>
    </source>
</evidence>
<protein>
    <submittedName>
        <fullName evidence="11">Lipid A export ATP-binding/permease protein MsbA</fullName>
    </submittedName>
</protein>
<dbReference type="SMART" id="SM00382">
    <property type="entry name" value="AAA"/>
    <property type="match status" value="1"/>
</dbReference>
<feature type="domain" description="ABC transporter" evidence="9">
    <location>
        <begin position="360"/>
        <end position="593"/>
    </location>
</feature>
<dbReference type="InterPro" id="IPR017871">
    <property type="entry name" value="ABC_transporter-like_CS"/>
</dbReference>
<dbReference type="InterPro" id="IPR003593">
    <property type="entry name" value="AAA+_ATPase"/>
</dbReference>
<dbReference type="PROSITE" id="PS50893">
    <property type="entry name" value="ABC_TRANSPORTER_2"/>
    <property type="match status" value="1"/>
</dbReference>
<evidence type="ECO:0000313" key="11">
    <source>
        <dbReference type="EMBL" id="VAV85056.1"/>
    </source>
</evidence>
<dbReference type="InterPro" id="IPR003439">
    <property type="entry name" value="ABC_transporter-like_ATP-bd"/>
</dbReference>
<keyword evidence="3 8" id="KW-0812">Transmembrane</keyword>
<evidence type="ECO:0000256" key="3">
    <source>
        <dbReference type="ARBA" id="ARBA00022692"/>
    </source>
</evidence>
<dbReference type="InterPro" id="IPR039421">
    <property type="entry name" value="Type_1_exporter"/>
</dbReference>
<dbReference type="CDD" id="cd18552">
    <property type="entry name" value="ABC_6TM_MsbA_like"/>
    <property type="match status" value="1"/>
</dbReference>
<dbReference type="Pfam" id="PF00005">
    <property type="entry name" value="ABC_tran"/>
    <property type="match status" value="1"/>
</dbReference>
<dbReference type="InterPro" id="IPR036640">
    <property type="entry name" value="ABC1_TM_sf"/>
</dbReference>
<feature type="transmembrane region" description="Helical" evidence="8">
    <location>
        <begin position="153"/>
        <end position="172"/>
    </location>
</feature>
<organism evidence="11">
    <name type="scientific">hydrothermal vent metagenome</name>
    <dbReference type="NCBI Taxonomy" id="652676"/>
    <lineage>
        <taxon>unclassified sequences</taxon>
        <taxon>metagenomes</taxon>
        <taxon>ecological metagenomes</taxon>
    </lineage>
</organism>
<evidence type="ECO:0000256" key="5">
    <source>
        <dbReference type="ARBA" id="ARBA00022840"/>
    </source>
</evidence>
<feature type="transmembrane region" description="Helical" evidence="8">
    <location>
        <begin position="260"/>
        <end position="283"/>
    </location>
</feature>